<evidence type="ECO:0000313" key="1">
    <source>
        <dbReference type="EMBL" id="ANW12293.1"/>
    </source>
</evidence>
<sequence length="350" mass="40125">MSSMAAATPTTIKYNQCVSEKLTPFKPLKLRAGQCQIHRSRANCLAMKPCLDDNEQYASCVSHVTVLESVYLDNGLKPYYLCMVDDDDDNDVGNSNDRKVFLNATQMYAVVNLRPLDENETFYAIDEGAERNMSTLKIAIKTIMDSFRICQSLYILMADELVVDIVYSMFRAVVLPQRMIYIHQTDNVPLDTSAGLKLFSVPTTPASLESQLIYRTFLMYNTILTMILKQKNPFNANKNISIIFRNLGKCPNNRDRLKCCDLDYGGNAPGHIMCPPREMVKRIFHYAKWVKTPNNYKRYYELIVAPTVKQRNFSYVNSALLLRSPADISLYVLDWYNFIQDFRAYFGIGV</sequence>
<reference evidence="1" key="1">
    <citation type="submission" date="2016-01" db="EMBL/GenBank/DDBJ databases">
        <authorList>
            <person name="Oliw E.H."/>
        </authorList>
    </citation>
    <scope>NUCLEOTIDE SEQUENCE</scope>
    <source>
        <strain evidence="1">164</strain>
    </source>
</reference>
<name>A0A1B1V5M6_9ABAC</name>
<accession>A0A1B1V5M6</accession>
<dbReference type="InterPro" id="IPR008416">
    <property type="entry name" value="Baculo_VP1054"/>
</dbReference>
<dbReference type="Pfam" id="PF05789">
    <property type="entry name" value="Baculo_VP1054"/>
    <property type="match status" value="1"/>
</dbReference>
<proteinExistence type="predicted"/>
<gene>
    <name evidence="1" type="primary">masp2.10</name>
</gene>
<protein>
    <submittedName>
        <fullName evidence="1">Vp1054</fullName>
    </submittedName>
</protein>
<dbReference type="EMBL" id="KU659594">
    <property type="protein sequence ID" value="ANW12293.1"/>
    <property type="molecule type" value="Genomic_DNA"/>
</dbReference>
<organism evidence="1">
    <name type="scientific">Malacosoma sp. alphabaculovirus</name>
    <dbReference type="NCBI Taxonomy" id="1881632"/>
    <lineage>
        <taxon>Viruses</taxon>
        <taxon>Viruses incertae sedis</taxon>
        <taxon>Naldaviricetes</taxon>
        <taxon>Lefavirales</taxon>
        <taxon>Baculoviridae</taxon>
        <taxon>Alphabaculovirus</taxon>
    </lineage>
</organism>